<dbReference type="Proteomes" id="UP000244855">
    <property type="component" value="Unassembled WGS sequence"/>
</dbReference>
<dbReference type="SMART" id="SM00609">
    <property type="entry name" value="VIT"/>
    <property type="match status" value="1"/>
</dbReference>
<dbReference type="InterPro" id="IPR002035">
    <property type="entry name" value="VWF_A"/>
</dbReference>
<dbReference type="PROSITE" id="PS51468">
    <property type="entry name" value="VIT"/>
    <property type="match status" value="1"/>
</dbReference>
<feature type="region of interest" description="Disordered" evidence="1">
    <location>
        <begin position="845"/>
        <end position="900"/>
    </location>
</feature>
<dbReference type="InterPro" id="IPR013694">
    <property type="entry name" value="VIT"/>
</dbReference>
<proteinExistence type="predicted"/>
<dbReference type="STRING" id="97972.A0A2V1DRL8"/>
<dbReference type="Pfam" id="PF13768">
    <property type="entry name" value="VWA_3"/>
    <property type="match status" value="1"/>
</dbReference>
<protein>
    <submittedName>
        <fullName evidence="4">VIT-domain-containing protein</fullName>
    </submittedName>
</protein>
<evidence type="ECO:0000259" key="3">
    <source>
        <dbReference type="PROSITE" id="PS51468"/>
    </source>
</evidence>
<sequence length="1114" mass="121406">MSSFPRQHHFNQPAWRQHFCGLYYTVPSTVQLEKVYLPQVELQAHSTILATTSKTTLTQTFINPSTTKGIKEVRYTFPLYDGVSVVGFTCHVGDRTIVGEVKEKEKAKKVYNEAVARGETAGLFEQLNTADVFSTTVGNVPPGARVVIKITYLGELKHDMEVDGIRFTIPNIIAPRYGRYPPGFVGNASANGIAIVVDAEMAEGSFIQKILSPSHPISVSMGTTSIAPNESPTMSKASATLSLGTAHLDNDFVLQIVAKDTGVPKAVLETHPSIPNQRALMATLVPKFALPSERPEIVFVCDRSGSMGGREIQLARQALQVFLKSLPVGVMFNICSFGSSYSFLWPRSVSYTQETLDEAVEHVGTFEADYGGTEMLWPIKATVQQRYKDMPLEIMLLTDGEIWNQQDLFDYLNEKVTGEKAPIRAFTLGVGSGVSTALIEGVAKAGNGFSQTVADGEKMDSKVVRMLKGALSPHVNDYRLEIKYGGNTAPRSYQNDDFEVIEKVSESLNVKLNLGAHVQSPKPEKTISLFDTSADPDKTGPSESDETGEARYSHLPEVSIPTIIQAPQNVPTLFAFNRTTVYLLLGPDSPPQTPKSVILRGTSSHGPLELEFLIQVLETPGDMIHQLAVKKATSELEQGRGWLAEAKDESTGDMLKTIFEGRFSSMVEREAVRLGVRFQVSGKWCSFVAVEKKRKTPDDHENEGWEWIEDEERLAKSSAPANTSFSTFSSATSNTSRFRSSPDPDAGRSRHRVVSYDMAERNRERNRDFGGFSANTGGGLFGSSRPTSQASLFGVSSGNQPPAPGGLFGVSQMNQPQAQGLFSASSGHQPGGSLFGAFQNNQSQSFGVWGGQQSQGGRSSRNNQSQGGSLFGASSRNNQSQGFGVSSGHQPQGGLFGTPASNVDDCAIYSMSSNPPSQSPQDPHSLQDSQMRLMLLEQQNKKRLLMARQEQDVSDAAVPFASSPPPPENFGFAFSASSGSLFGSTTPSTYSESLFSNVSTPTVAAPQQPQTDDELLAFLVKLQTFEGYWEWTAELLNALKVSENRAEQERTYISIENREWVTALVIAFFEERLGALSGSWELVVRKARAWLIGRVNGSSEDVVEAIIGQARKLV</sequence>
<feature type="compositionally biased region" description="Polar residues" evidence="1">
    <location>
        <begin position="872"/>
        <end position="890"/>
    </location>
</feature>
<reference evidence="4 5" key="1">
    <citation type="journal article" date="2018" name="Sci. Rep.">
        <title>Comparative genomics provides insights into the lifestyle and reveals functional heterogeneity of dark septate endophytic fungi.</title>
        <authorList>
            <person name="Knapp D.G."/>
            <person name="Nemeth J.B."/>
            <person name="Barry K."/>
            <person name="Hainaut M."/>
            <person name="Henrissat B."/>
            <person name="Johnson J."/>
            <person name="Kuo A."/>
            <person name="Lim J.H.P."/>
            <person name="Lipzen A."/>
            <person name="Nolan M."/>
            <person name="Ohm R.A."/>
            <person name="Tamas L."/>
            <person name="Grigoriev I.V."/>
            <person name="Spatafora J.W."/>
            <person name="Nagy L.G."/>
            <person name="Kovacs G.M."/>
        </authorList>
    </citation>
    <scope>NUCLEOTIDE SEQUENCE [LARGE SCALE GENOMIC DNA]</scope>
    <source>
        <strain evidence="4 5">DSE2036</strain>
    </source>
</reference>
<dbReference type="PANTHER" id="PTHR45737">
    <property type="entry name" value="VON WILLEBRAND FACTOR A DOMAIN-CONTAINING PROTEIN 5A"/>
    <property type="match status" value="1"/>
</dbReference>
<dbReference type="AlphaFoldDB" id="A0A2V1DRL8"/>
<name>A0A2V1DRL8_9PLEO</name>
<organism evidence="4 5">
    <name type="scientific">Periconia macrospinosa</name>
    <dbReference type="NCBI Taxonomy" id="97972"/>
    <lineage>
        <taxon>Eukaryota</taxon>
        <taxon>Fungi</taxon>
        <taxon>Dikarya</taxon>
        <taxon>Ascomycota</taxon>
        <taxon>Pezizomycotina</taxon>
        <taxon>Dothideomycetes</taxon>
        <taxon>Pleosporomycetidae</taxon>
        <taxon>Pleosporales</taxon>
        <taxon>Massarineae</taxon>
        <taxon>Periconiaceae</taxon>
        <taxon>Periconia</taxon>
    </lineage>
</organism>
<dbReference type="OrthoDB" id="1729737at2759"/>
<dbReference type="Pfam" id="PF08487">
    <property type="entry name" value="VIT"/>
    <property type="match status" value="1"/>
</dbReference>
<feature type="compositionally biased region" description="Low complexity" evidence="1">
    <location>
        <begin position="717"/>
        <end position="739"/>
    </location>
</feature>
<evidence type="ECO:0000313" key="4">
    <source>
        <dbReference type="EMBL" id="PVI00626.1"/>
    </source>
</evidence>
<dbReference type="EMBL" id="KZ805370">
    <property type="protein sequence ID" value="PVI00626.1"/>
    <property type="molecule type" value="Genomic_DNA"/>
</dbReference>
<dbReference type="SMART" id="SM00327">
    <property type="entry name" value="VWA"/>
    <property type="match status" value="1"/>
</dbReference>
<keyword evidence="5" id="KW-1185">Reference proteome</keyword>
<feature type="compositionally biased region" description="Low complexity" evidence="1">
    <location>
        <begin position="910"/>
        <end position="925"/>
    </location>
</feature>
<feature type="region of interest" description="Disordered" evidence="1">
    <location>
        <begin position="777"/>
        <end position="805"/>
    </location>
</feature>
<feature type="domain" description="VIT" evidence="3">
    <location>
        <begin position="23"/>
        <end position="154"/>
    </location>
</feature>
<evidence type="ECO:0000259" key="2">
    <source>
        <dbReference type="PROSITE" id="PS50234"/>
    </source>
</evidence>
<feature type="region of interest" description="Disordered" evidence="1">
    <location>
        <begin position="906"/>
        <end position="925"/>
    </location>
</feature>
<gene>
    <name evidence="4" type="ORF">DM02DRAFT_671847</name>
</gene>
<dbReference type="SUPFAM" id="SSF53300">
    <property type="entry name" value="vWA-like"/>
    <property type="match status" value="1"/>
</dbReference>
<feature type="region of interest" description="Disordered" evidence="1">
    <location>
        <begin position="716"/>
        <end position="755"/>
    </location>
</feature>
<feature type="compositionally biased region" description="Low complexity" evidence="1">
    <location>
        <begin position="855"/>
        <end position="868"/>
    </location>
</feature>
<evidence type="ECO:0000256" key="1">
    <source>
        <dbReference type="SAM" id="MobiDB-lite"/>
    </source>
</evidence>
<accession>A0A2V1DRL8</accession>
<dbReference type="PANTHER" id="PTHR45737:SF6">
    <property type="entry name" value="VON WILLEBRAND FACTOR A DOMAIN-CONTAINING PROTEIN 5A"/>
    <property type="match status" value="1"/>
</dbReference>
<dbReference type="PROSITE" id="PS50234">
    <property type="entry name" value="VWFA"/>
    <property type="match status" value="1"/>
</dbReference>
<feature type="region of interest" description="Disordered" evidence="1">
    <location>
        <begin position="820"/>
        <end position="839"/>
    </location>
</feature>
<evidence type="ECO:0000313" key="5">
    <source>
        <dbReference type="Proteomes" id="UP000244855"/>
    </source>
</evidence>
<dbReference type="InterPro" id="IPR036465">
    <property type="entry name" value="vWFA_dom_sf"/>
</dbReference>
<dbReference type="Gene3D" id="3.40.50.410">
    <property type="entry name" value="von Willebrand factor, type A domain"/>
    <property type="match status" value="1"/>
</dbReference>
<feature type="region of interest" description="Disordered" evidence="1">
    <location>
        <begin position="523"/>
        <end position="550"/>
    </location>
</feature>
<feature type="domain" description="VWFA" evidence="2">
    <location>
        <begin position="296"/>
        <end position="467"/>
    </location>
</feature>
<feature type="compositionally biased region" description="Polar residues" evidence="1">
    <location>
        <begin position="784"/>
        <end position="800"/>
    </location>
</feature>